<sequence length="386" mass="42936">MTETELQTPLGLLTLKRFPVRAADRLRAWDAADELLIKHLHEQQAELKDKKRVLVFDDQFGAITSFMCQMLAASGHPVSIDVITDSLVSQHAISQNVKGNGYGERDVSFIDNTAIPVKPYDLIIYKLPRNHGYFADVMQRLRSNMSDDTHIVGGVMVKYLPMTVLTTLGQIVGETTTSLATKKARLIFSHFDSSLTPTNPYPTTYTIEEIDVDLLNHSNVFSRDSLDIGTRLLLAVMPESDDLLTIVDLACGNGVVGISAAQLNPNADLIFCDESNMAVASAKANVARYFPERNAEFYQTDCLEGIAKNSVDLVLCNPPFHQQNAISEHVGWQMFKESLQCLKSGGEFWVVGNRHLDYHIKLKKLFGNATLVDSSNKFVVIKSVKR</sequence>
<evidence type="ECO:0000256" key="1">
    <source>
        <dbReference type="ARBA" id="ARBA00022490"/>
    </source>
</evidence>
<dbReference type="GO" id="GO:0032259">
    <property type="term" value="P:methylation"/>
    <property type="evidence" value="ECO:0007669"/>
    <property type="project" value="UniProtKB-KW"/>
</dbReference>
<evidence type="ECO:0000256" key="4">
    <source>
        <dbReference type="ARBA" id="ARBA00022679"/>
    </source>
</evidence>
<keyword evidence="9" id="KW-1185">Reference proteome</keyword>
<dbReference type="GO" id="GO:0008168">
    <property type="term" value="F:methyltransferase activity"/>
    <property type="evidence" value="ECO:0007669"/>
    <property type="project" value="UniProtKB-KW"/>
</dbReference>
<proteinExistence type="predicted"/>
<dbReference type="InterPro" id="IPR046977">
    <property type="entry name" value="RsmC/RlmG"/>
</dbReference>
<dbReference type="Pfam" id="PF26049">
    <property type="entry name" value="RLMG_N"/>
    <property type="match status" value="1"/>
</dbReference>
<protein>
    <submittedName>
        <fullName evidence="8">Methyltransferase</fullName>
    </submittedName>
</protein>
<evidence type="ECO:0000259" key="7">
    <source>
        <dbReference type="Pfam" id="PF26049"/>
    </source>
</evidence>
<dbReference type="SUPFAM" id="SSF53335">
    <property type="entry name" value="S-adenosyl-L-methionine-dependent methyltransferases"/>
    <property type="match status" value="1"/>
</dbReference>
<dbReference type="InterPro" id="IPR017237">
    <property type="entry name" value="RLMG"/>
</dbReference>
<reference evidence="8" key="1">
    <citation type="submission" date="2022-06" db="EMBL/GenBank/DDBJ databases">
        <title>Alkalimarinus sp. nov., isolated from gut of a Alitta virens.</title>
        <authorList>
            <person name="Yang A.I."/>
            <person name="Shin N.-R."/>
        </authorList>
    </citation>
    <scope>NUCLEOTIDE SEQUENCE</scope>
    <source>
        <strain evidence="8">A2M4</strain>
    </source>
</reference>
<keyword evidence="3 8" id="KW-0489">Methyltransferase</keyword>
<evidence type="ECO:0000313" key="9">
    <source>
        <dbReference type="Proteomes" id="UP001163739"/>
    </source>
</evidence>
<feature type="domain" description="RlmG N-terminal" evidence="7">
    <location>
        <begin position="4"/>
        <end position="192"/>
    </location>
</feature>
<keyword evidence="5" id="KW-0949">S-adenosyl-L-methionine</keyword>
<name>A0ABY6MY39_9ALTE</name>
<keyword evidence="4" id="KW-0808">Transferase</keyword>
<evidence type="ECO:0000313" key="8">
    <source>
        <dbReference type="EMBL" id="UZE94753.1"/>
    </source>
</evidence>
<dbReference type="PANTHER" id="PTHR47816:SF5">
    <property type="entry name" value="RIBOSOMAL RNA LARGE SUBUNIT METHYLTRANSFERASE G"/>
    <property type="match status" value="1"/>
</dbReference>
<feature type="domain" description="Methyltransferase small" evidence="6">
    <location>
        <begin position="212"/>
        <end position="382"/>
    </location>
</feature>
<dbReference type="CDD" id="cd02440">
    <property type="entry name" value="AdoMet_MTases"/>
    <property type="match status" value="1"/>
</dbReference>
<dbReference type="EMBL" id="CP100390">
    <property type="protein sequence ID" value="UZE94753.1"/>
    <property type="molecule type" value="Genomic_DNA"/>
</dbReference>
<dbReference type="Pfam" id="PF05175">
    <property type="entry name" value="MTS"/>
    <property type="match status" value="1"/>
</dbReference>
<evidence type="ECO:0000256" key="2">
    <source>
        <dbReference type="ARBA" id="ARBA00022552"/>
    </source>
</evidence>
<dbReference type="InterPro" id="IPR058679">
    <property type="entry name" value="RlmG_N"/>
</dbReference>
<dbReference type="PIRSF" id="PIRSF037565">
    <property type="entry name" value="RRNA_m2G_Mtase_RsmD_prd"/>
    <property type="match status" value="1"/>
</dbReference>
<dbReference type="InterPro" id="IPR002052">
    <property type="entry name" value="DNA_methylase_N6_adenine_CS"/>
</dbReference>
<dbReference type="InterPro" id="IPR007848">
    <property type="entry name" value="Small_mtfrase_dom"/>
</dbReference>
<dbReference type="RefSeq" id="WP_265046247.1">
    <property type="nucleotide sequence ID" value="NZ_CP100390.1"/>
</dbReference>
<accession>A0ABY6MY39</accession>
<dbReference type="PROSITE" id="PS00092">
    <property type="entry name" value="N6_MTASE"/>
    <property type="match status" value="1"/>
</dbReference>
<dbReference type="PANTHER" id="PTHR47816">
    <property type="entry name" value="RIBOSOMAL RNA SMALL SUBUNIT METHYLTRANSFERASE C"/>
    <property type="match status" value="1"/>
</dbReference>
<dbReference type="InterPro" id="IPR029063">
    <property type="entry name" value="SAM-dependent_MTases_sf"/>
</dbReference>
<keyword evidence="2" id="KW-0698">rRNA processing</keyword>
<dbReference type="Proteomes" id="UP001163739">
    <property type="component" value="Chromosome"/>
</dbReference>
<gene>
    <name evidence="8" type="ORF">NKI27_11760</name>
</gene>
<organism evidence="8 9">
    <name type="scientific">Alkalimarinus alittae</name>
    <dbReference type="NCBI Taxonomy" id="2961619"/>
    <lineage>
        <taxon>Bacteria</taxon>
        <taxon>Pseudomonadati</taxon>
        <taxon>Pseudomonadota</taxon>
        <taxon>Gammaproteobacteria</taxon>
        <taxon>Alteromonadales</taxon>
        <taxon>Alteromonadaceae</taxon>
        <taxon>Alkalimarinus</taxon>
    </lineage>
</organism>
<dbReference type="Gene3D" id="3.40.50.150">
    <property type="entry name" value="Vaccinia Virus protein VP39"/>
    <property type="match status" value="2"/>
</dbReference>
<evidence type="ECO:0000256" key="5">
    <source>
        <dbReference type="ARBA" id="ARBA00022691"/>
    </source>
</evidence>
<evidence type="ECO:0000256" key="3">
    <source>
        <dbReference type="ARBA" id="ARBA00022603"/>
    </source>
</evidence>
<keyword evidence="1" id="KW-0963">Cytoplasm</keyword>
<evidence type="ECO:0000259" key="6">
    <source>
        <dbReference type="Pfam" id="PF05175"/>
    </source>
</evidence>